<dbReference type="EMBL" id="LJOW01000107">
    <property type="protein sequence ID" value="OBQ42383.1"/>
    <property type="molecule type" value="Genomic_DNA"/>
</dbReference>
<name>A0A1B7WZ59_APHFL</name>
<organism evidence="1 2">
    <name type="scientific">Aphanizomenon flos-aquae WA102</name>
    <dbReference type="NCBI Taxonomy" id="1710896"/>
    <lineage>
        <taxon>Bacteria</taxon>
        <taxon>Bacillati</taxon>
        <taxon>Cyanobacteriota</taxon>
        <taxon>Cyanophyceae</taxon>
        <taxon>Nostocales</taxon>
        <taxon>Aphanizomenonaceae</taxon>
        <taxon>Aphanizomenon</taxon>
    </lineage>
</organism>
<evidence type="ECO:0000313" key="2">
    <source>
        <dbReference type="Proteomes" id="UP000092093"/>
    </source>
</evidence>
<protein>
    <submittedName>
        <fullName evidence="1">Uncharacterized protein</fullName>
    </submittedName>
</protein>
<gene>
    <name evidence="1" type="ORF">AN484_17945</name>
</gene>
<reference evidence="1 2" key="1">
    <citation type="submission" date="2015-09" db="EMBL/GenBank/DDBJ databases">
        <title>Aphanizomenon flos-aquae WA102.</title>
        <authorList>
            <person name="Driscoll C."/>
        </authorList>
    </citation>
    <scope>NUCLEOTIDE SEQUENCE [LARGE SCALE GENOMIC DNA]</scope>
    <source>
        <strain evidence="1">WA102</strain>
    </source>
</reference>
<comment type="caution">
    <text evidence="1">The sequence shown here is derived from an EMBL/GenBank/DDBJ whole genome shotgun (WGS) entry which is preliminary data.</text>
</comment>
<proteinExistence type="predicted"/>
<sequence length="79" mass="9111">MKTATADKITISYARFRGIVDAQLNNICGVGVDELPDFDLWNYYNENEFMTKEQWYSLANEAARDLLSEEGFDFDEDGE</sequence>
<dbReference type="Proteomes" id="UP000092093">
    <property type="component" value="Unassembled WGS sequence"/>
</dbReference>
<dbReference type="AlphaFoldDB" id="A0A1B7WZ59"/>
<evidence type="ECO:0000313" key="1">
    <source>
        <dbReference type="EMBL" id="OBQ42383.1"/>
    </source>
</evidence>
<accession>A0A1B7WZ59</accession>